<proteinExistence type="predicted"/>
<evidence type="ECO:0000313" key="1">
    <source>
        <dbReference type="EMBL" id="QJA55951.1"/>
    </source>
</evidence>
<organism evidence="1">
    <name type="scientific">viral metagenome</name>
    <dbReference type="NCBI Taxonomy" id="1070528"/>
    <lineage>
        <taxon>unclassified sequences</taxon>
        <taxon>metagenomes</taxon>
        <taxon>organismal metagenomes</taxon>
    </lineage>
</organism>
<sequence length="158" mass="16482">MRRLSGPYPSVAFFKHIGKDALVPLAVVFSGEMTVGVKSAPLGAAGRGCRVSDVWMSVGACGLDNSNSLQITGEVYINGTTCLSTRPSIGYVSGEASQQKTTKVSGDTAIAQAVVDMTANTLTDGDVISYDIDLVRTASPETEITNVILVVELEPIIG</sequence>
<dbReference type="EMBL" id="MT141191">
    <property type="protein sequence ID" value="QJA55951.1"/>
    <property type="molecule type" value="Genomic_DNA"/>
</dbReference>
<accession>A0A6M3IEV9</accession>
<reference evidence="1" key="1">
    <citation type="submission" date="2020-03" db="EMBL/GenBank/DDBJ databases">
        <title>The deep terrestrial virosphere.</title>
        <authorList>
            <person name="Holmfeldt K."/>
            <person name="Nilsson E."/>
            <person name="Simone D."/>
            <person name="Lopez-Fernandez M."/>
            <person name="Wu X."/>
            <person name="de Brujin I."/>
            <person name="Lundin D."/>
            <person name="Andersson A."/>
            <person name="Bertilsson S."/>
            <person name="Dopson M."/>
        </authorList>
    </citation>
    <scope>NUCLEOTIDE SEQUENCE</scope>
    <source>
        <strain evidence="1">MM415B01957</strain>
    </source>
</reference>
<protein>
    <submittedName>
        <fullName evidence="1">Uncharacterized protein</fullName>
    </submittedName>
</protein>
<gene>
    <name evidence="1" type="ORF">MM415B01957_0004</name>
</gene>
<dbReference type="AlphaFoldDB" id="A0A6M3IEV9"/>
<name>A0A6M3IEV9_9ZZZZ</name>